<evidence type="ECO:0000313" key="1">
    <source>
        <dbReference type="EMBL" id="EOK08828.1"/>
    </source>
</evidence>
<reference evidence="1 2" key="1">
    <citation type="submission" date="2013-02" db="EMBL/GenBank/DDBJ databases">
        <title>The Genome Sequence of Enterococcus faecalis ATCC_6055.</title>
        <authorList>
            <consortium name="The Broad Institute Genome Sequencing Platform"/>
            <consortium name="The Broad Institute Genome Sequencing Center for Infectious Disease"/>
            <person name="Earl A.M."/>
            <person name="Gilmore M.S."/>
            <person name="Lebreton F."/>
            <person name="Walker B."/>
            <person name="Young S.K."/>
            <person name="Zeng Q."/>
            <person name="Gargeya S."/>
            <person name="Fitzgerald M."/>
            <person name="Haas B."/>
            <person name="Abouelleil A."/>
            <person name="Alvarado L."/>
            <person name="Arachchi H.M."/>
            <person name="Berlin A.M."/>
            <person name="Chapman S.B."/>
            <person name="Dewar J."/>
            <person name="Goldberg J."/>
            <person name="Griggs A."/>
            <person name="Gujja S."/>
            <person name="Hansen M."/>
            <person name="Howarth C."/>
            <person name="Imamovic A."/>
            <person name="Larimer J."/>
            <person name="McCowan C."/>
            <person name="Murphy C."/>
            <person name="Neiman D."/>
            <person name="Pearson M."/>
            <person name="Priest M."/>
            <person name="Roberts A."/>
            <person name="Saif S."/>
            <person name="Shea T."/>
            <person name="Sisk P."/>
            <person name="Sykes S."/>
            <person name="Wortman J."/>
            <person name="Nusbaum C."/>
            <person name="Birren B."/>
        </authorList>
    </citation>
    <scope>NUCLEOTIDE SEQUENCE [LARGE SCALE GENOMIC DNA]</scope>
    <source>
        <strain evidence="1 2">ATCC 6055</strain>
    </source>
</reference>
<dbReference type="Proteomes" id="UP000013638">
    <property type="component" value="Unassembled WGS sequence"/>
</dbReference>
<name>R3HTM6_ENTFL</name>
<evidence type="ECO:0000313" key="2">
    <source>
        <dbReference type="Proteomes" id="UP000013638"/>
    </source>
</evidence>
<proteinExistence type="predicted"/>
<dbReference type="AlphaFoldDB" id="R3HTM6"/>
<dbReference type="EMBL" id="ASDZ01000038">
    <property type="protein sequence ID" value="EOK08828.1"/>
    <property type="molecule type" value="Genomic_DNA"/>
</dbReference>
<protein>
    <submittedName>
        <fullName evidence="1">Uncharacterized protein</fullName>
    </submittedName>
</protein>
<gene>
    <name evidence="1" type="ORF">WOU_02995</name>
</gene>
<dbReference type="HOGENOM" id="CLU_3389306_0_0_9"/>
<sequence length="32" mass="3971">MFLIWESREFEKEFVNTNSSFLYRLLRTVSNL</sequence>
<comment type="caution">
    <text evidence="1">The sequence shown here is derived from an EMBL/GenBank/DDBJ whole genome shotgun (WGS) entry which is preliminary data.</text>
</comment>
<accession>R3HTM6</accession>
<organism evidence="1 2">
    <name type="scientific">Enterococcus faecalis ATCC 6055</name>
    <dbReference type="NCBI Taxonomy" id="1169311"/>
    <lineage>
        <taxon>Bacteria</taxon>
        <taxon>Bacillati</taxon>
        <taxon>Bacillota</taxon>
        <taxon>Bacilli</taxon>
        <taxon>Lactobacillales</taxon>
        <taxon>Enterococcaceae</taxon>
        <taxon>Enterococcus</taxon>
    </lineage>
</organism>